<sequence>MPYKPAAVNLAEKSVNMKYSDLADALGAVSEHMDDYKNILTDAPFVAGENKDISLDVFLQHSLDIGNKIPATLEDVEADQLAMKRFFQEATYAVISQAGSSLERYTFESLAQKMALAAEQKGDGMTPLQAVDFLSKNSSLDGVIGFLVYCRDMCGTTFIGAEDEHLLRLYLALLDYSPAGQDEATHLALLSGILLKVRTEIAIAKTLIVLRKAHAQKAAVVLGYSQEESVAAYLAKLSVKGGLYKF</sequence>
<reference evidence="1 2" key="1">
    <citation type="journal article" date="2016" name="Nat. Commun.">
        <title>Thousands of microbial genomes shed light on interconnected biogeochemical processes in an aquifer system.</title>
        <authorList>
            <person name="Anantharaman K."/>
            <person name="Brown C.T."/>
            <person name="Hug L.A."/>
            <person name="Sharon I."/>
            <person name="Castelle C.J."/>
            <person name="Probst A.J."/>
            <person name="Thomas B.C."/>
            <person name="Singh A."/>
            <person name="Wilkins M.J."/>
            <person name="Karaoz U."/>
            <person name="Brodie E.L."/>
            <person name="Williams K.H."/>
            <person name="Hubbard S.S."/>
            <person name="Banfield J.F."/>
        </authorList>
    </citation>
    <scope>NUCLEOTIDE SEQUENCE [LARGE SCALE GENOMIC DNA]</scope>
</reference>
<accession>A0A1G2B6F2</accession>
<dbReference type="Proteomes" id="UP000176952">
    <property type="component" value="Unassembled WGS sequence"/>
</dbReference>
<organism evidence="1 2">
    <name type="scientific">Candidatus Kerfeldbacteria bacterium RIFCSPHIGHO2_12_FULL_48_17</name>
    <dbReference type="NCBI Taxonomy" id="1798542"/>
    <lineage>
        <taxon>Bacteria</taxon>
        <taxon>Candidatus Kerfeldiibacteriota</taxon>
    </lineage>
</organism>
<protein>
    <submittedName>
        <fullName evidence="1">Uncharacterized protein</fullName>
    </submittedName>
</protein>
<evidence type="ECO:0000313" key="1">
    <source>
        <dbReference type="EMBL" id="OGY84788.1"/>
    </source>
</evidence>
<evidence type="ECO:0000313" key="2">
    <source>
        <dbReference type="Proteomes" id="UP000176952"/>
    </source>
</evidence>
<name>A0A1G2B6F2_9BACT</name>
<gene>
    <name evidence="1" type="ORF">A3F54_03330</name>
</gene>
<comment type="caution">
    <text evidence="1">The sequence shown here is derived from an EMBL/GenBank/DDBJ whole genome shotgun (WGS) entry which is preliminary data.</text>
</comment>
<dbReference type="EMBL" id="MHKD01000011">
    <property type="protein sequence ID" value="OGY84788.1"/>
    <property type="molecule type" value="Genomic_DNA"/>
</dbReference>
<dbReference type="AlphaFoldDB" id="A0A1G2B6F2"/>
<proteinExistence type="predicted"/>